<organism evidence="3 4">
    <name type="scientific">Nocardioides terrae</name>
    <dbReference type="NCBI Taxonomy" id="574651"/>
    <lineage>
        <taxon>Bacteria</taxon>
        <taxon>Bacillati</taxon>
        <taxon>Actinomycetota</taxon>
        <taxon>Actinomycetes</taxon>
        <taxon>Propionibacteriales</taxon>
        <taxon>Nocardioidaceae</taxon>
        <taxon>Nocardioides</taxon>
    </lineage>
</organism>
<evidence type="ECO:0000313" key="4">
    <source>
        <dbReference type="Proteomes" id="UP000198832"/>
    </source>
</evidence>
<feature type="signal peptide" evidence="1">
    <location>
        <begin position="1"/>
        <end position="38"/>
    </location>
</feature>
<dbReference type="InterPro" id="IPR015168">
    <property type="entry name" value="SsuA/THI5"/>
</dbReference>
<dbReference type="PANTHER" id="PTHR30024:SF2">
    <property type="entry name" value="ABC TRANSPORTER SUBSTRATE-BINDING PROTEIN"/>
    <property type="match status" value="1"/>
</dbReference>
<dbReference type="AlphaFoldDB" id="A0A1I1EZA7"/>
<keyword evidence="4" id="KW-1185">Reference proteome</keyword>
<proteinExistence type="predicted"/>
<reference evidence="3 4" key="1">
    <citation type="submission" date="2016-10" db="EMBL/GenBank/DDBJ databases">
        <authorList>
            <person name="de Groot N.N."/>
        </authorList>
    </citation>
    <scope>NUCLEOTIDE SEQUENCE [LARGE SCALE GENOMIC DNA]</scope>
    <source>
        <strain evidence="3 4">CGMCC 1.7056</strain>
    </source>
</reference>
<dbReference type="Pfam" id="PF09084">
    <property type="entry name" value="NMT1"/>
    <property type="match status" value="1"/>
</dbReference>
<feature type="chain" id="PRO_5038413338" evidence="1">
    <location>
        <begin position="39"/>
        <end position="358"/>
    </location>
</feature>
<evidence type="ECO:0000313" key="3">
    <source>
        <dbReference type="EMBL" id="SFB91992.1"/>
    </source>
</evidence>
<dbReference type="Proteomes" id="UP000198832">
    <property type="component" value="Unassembled WGS sequence"/>
</dbReference>
<sequence length="358" mass="38728">MTRPSTTDRSRRPRGRTRSALLLSVVAALAATALTACGASSGAESKGGVTTLRYQGWNNQVTLPELAEDLGYFKGKVKLKWVGNTISGPQDVQSAATGQTDFGGAFGGAVEKLVSSGAPIKAVLNYYGGDDKTFTGYYVLDGSPLKSAKDLVGKKVAVNTLGGQNEADVFNELRAAGLSEDEIKKVELVVLPPTNQEDALRRHQVDVAALTGQFQQLALAHGGIHPLWTELDQYGHFNGGQYVFRKDLIAKNPDAVRAFVDGVGKAIEWEKATPQDQVRARFVKIIEARKRTNENTESIQYWLSSGVPSSYGEIKDSDFELWKDWLLSTGSVKEVPASDDLYTNEFNPHAESSSKQGG</sequence>
<dbReference type="SUPFAM" id="SSF53850">
    <property type="entry name" value="Periplasmic binding protein-like II"/>
    <property type="match status" value="1"/>
</dbReference>
<dbReference type="Gene3D" id="3.40.190.10">
    <property type="entry name" value="Periplasmic binding protein-like II"/>
    <property type="match status" value="2"/>
</dbReference>
<gene>
    <name evidence="3" type="ORF">SAMN04487968_102297</name>
</gene>
<evidence type="ECO:0000256" key="1">
    <source>
        <dbReference type="SAM" id="SignalP"/>
    </source>
</evidence>
<protein>
    <submittedName>
        <fullName evidence="3">ABC-type nitrate/sulfonate/bicarbonate transport system, substrate-binding protein</fullName>
    </submittedName>
</protein>
<dbReference type="PANTHER" id="PTHR30024">
    <property type="entry name" value="ALIPHATIC SULFONATES-BINDING PROTEIN-RELATED"/>
    <property type="match status" value="1"/>
</dbReference>
<keyword evidence="1" id="KW-0732">Signal</keyword>
<name>A0A1I1EZA7_9ACTN</name>
<feature type="domain" description="SsuA/THI5-like" evidence="2">
    <location>
        <begin position="66"/>
        <end position="276"/>
    </location>
</feature>
<dbReference type="RefSeq" id="WP_091120593.1">
    <property type="nucleotide sequence ID" value="NZ_FOLB01000002.1"/>
</dbReference>
<dbReference type="OrthoDB" id="8877897at2"/>
<dbReference type="STRING" id="574651.SAMN04487968_102297"/>
<dbReference type="EMBL" id="FOLB01000002">
    <property type="protein sequence ID" value="SFB91992.1"/>
    <property type="molecule type" value="Genomic_DNA"/>
</dbReference>
<evidence type="ECO:0000259" key="2">
    <source>
        <dbReference type="Pfam" id="PF09084"/>
    </source>
</evidence>
<accession>A0A1I1EZA7</accession>